<dbReference type="Proteomes" id="UP001199642">
    <property type="component" value="Chromosome"/>
</dbReference>
<reference evidence="3 4" key="1">
    <citation type="submission" date="2023-01" db="EMBL/GenBank/DDBJ databases">
        <title>Characterization of estradiol degrading bacteria Microbacterium sp. MZT7 and reveal degrading genes through genome analysis.</title>
        <authorList>
            <person name="Hao P."/>
            <person name="Gao Y."/>
        </authorList>
    </citation>
    <scope>NUCLEOTIDE SEQUENCE [LARGE SCALE GENOMIC DNA]</scope>
    <source>
        <strain evidence="3 4">MZT7</strain>
    </source>
</reference>
<protein>
    <submittedName>
        <fullName evidence="3">SDR family oxidoreductase</fullName>
    </submittedName>
</protein>
<keyword evidence="4" id="KW-1185">Reference proteome</keyword>
<dbReference type="SUPFAM" id="SSF51735">
    <property type="entry name" value="NAD(P)-binding Rossmann-fold domains"/>
    <property type="match status" value="1"/>
</dbReference>
<evidence type="ECO:0000313" key="4">
    <source>
        <dbReference type="Proteomes" id="UP001199642"/>
    </source>
</evidence>
<evidence type="ECO:0000256" key="2">
    <source>
        <dbReference type="ARBA" id="ARBA00023002"/>
    </source>
</evidence>
<dbReference type="InterPro" id="IPR036291">
    <property type="entry name" value="NAD(P)-bd_dom_sf"/>
</dbReference>
<dbReference type="InterPro" id="IPR002347">
    <property type="entry name" value="SDR_fam"/>
</dbReference>
<dbReference type="PANTHER" id="PTHR48107:SF7">
    <property type="entry name" value="RE15974P"/>
    <property type="match status" value="1"/>
</dbReference>
<sequence length="291" mass="30503">MSHHPLSGRTALVTGVSRRRGIGFAVATTLARLGADVVIHHHRAHDVDQPWGADDLDAVRSGLAEALTPGASMTDIAADLRDPATIEPLLDAATALTRRLDILVCNQALSGSDGSVFDLTAASLDAHWETNARATLLLTAGLARRRRDELGGARGSARPGDRVVDAGPFVSPTGHVIWMTSGQLDGPMRGEVAYATSKAALAGVTRTVAAELLDVGILLNTVNPGPVNTGYLDADTTDRDLAGIEEWLAQTPFGRLGRPEDPARLIGWLCTDAGAWITGQVLTSDGGFGLR</sequence>
<organism evidence="3 4">
    <name type="scientific">Microbacterium resistens</name>
    <dbReference type="NCBI Taxonomy" id="156977"/>
    <lineage>
        <taxon>Bacteria</taxon>
        <taxon>Bacillati</taxon>
        <taxon>Actinomycetota</taxon>
        <taxon>Actinomycetes</taxon>
        <taxon>Micrococcales</taxon>
        <taxon>Microbacteriaceae</taxon>
        <taxon>Microbacterium</taxon>
    </lineage>
</organism>
<dbReference type="PANTHER" id="PTHR48107">
    <property type="entry name" value="NADPH-DEPENDENT ALDEHYDE REDUCTASE-LIKE PROTEIN, CHLOROPLASTIC-RELATED"/>
    <property type="match status" value="1"/>
</dbReference>
<dbReference type="PRINTS" id="PR00081">
    <property type="entry name" value="GDHRDH"/>
</dbReference>
<dbReference type="EMBL" id="CP082781">
    <property type="protein sequence ID" value="UGS26805.1"/>
    <property type="molecule type" value="Genomic_DNA"/>
</dbReference>
<evidence type="ECO:0000256" key="1">
    <source>
        <dbReference type="ARBA" id="ARBA00006484"/>
    </source>
</evidence>
<dbReference type="InterPro" id="IPR020904">
    <property type="entry name" value="Sc_DH/Rdtase_CS"/>
</dbReference>
<keyword evidence="2" id="KW-0560">Oxidoreductase</keyword>
<dbReference type="RefSeq" id="WP_231820375.1">
    <property type="nucleotide sequence ID" value="NZ_CP082781.1"/>
</dbReference>
<accession>A0ABY3RV51</accession>
<comment type="similarity">
    <text evidence="1">Belongs to the short-chain dehydrogenases/reductases (SDR) family.</text>
</comment>
<dbReference type="Pfam" id="PF13561">
    <property type="entry name" value="adh_short_C2"/>
    <property type="match status" value="2"/>
</dbReference>
<proteinExistence type="inferred from homology"/>
<evidence type="ECO:0000313" key="3">
    <source>
        <dbReference type="EMBL" id="UGS26805.1"/>
    </source>
</evidence>
<name>A0ABY3RV51_9MICO</name>
<dbReference type="Gene3D" id="3.40.50.720">
    <property type="entry name" value="NAD(P)-binding Rossmann-like Domain"/>
    <property type="match status" value="1"/>
</dbReference>
<dbReference type="PROSITE" id="PS00061">
    <property type="entry name" value="ADH_SHORT"/>
    <property type="match status" value="1"/>
</dbReference>
<gene>
    <name evidence="3" type="ORF">K8F61_00785</name>
</gene>